<dbReference type="Gene3D" id="1.10.3730.20">
    <property type="match status" value="1"/>
</dbReference>
<name>F4N2A3_YEREN</name>
<proteinExistence type="predicted"/>
<dbReference type="InterPro" id="IPR037185">
    <property type="entry name" value="EmrE-like"/>
</dbReference>
<evidence type="ECO:0000259" key="7">
    <source>
        <dbReference type="Pfam" id="PF00892"/>
    </source>
</evidence>
<reference evidence="8" key="1">
    <citation type="journal article" date="2011" name="BMC Genomics">
        <title>Shotgun sequencing of Yersinia enterocolitica strain W22703 (biotype 2, serotype O:9): genomic evidence for oscillation between invertebrates and mammals.</title>
        <authorList>
            <person name="Fuchs T.M."/>
            <person name="Brandt K."/>
            <person name="Starke M."/>
            <person name="Rattei T."/>
        </authorList>
    </citation>
    <scope>NUCLEOTIDE SEQUENCE</scope>
</reference>
<keyword evidence="2" id="KW-1003">Cell membrane</keyword>
<dbReference type="AlphaFoldDB" id="F4N2A3"/>
<dbReference type="Pfam" id="PF00892">
    <property type="entry name" value="EamA"/>
    <property type="match status" value="1"/>
</dbReference>
<evidence type="ECO:0000313" key="8">
    <source>
        <dbReference type="EMBL" id="CBX72211.1"/>
    </source>
</evidence>
<evidence type="ECO:0000256" key="6">
    <source>
        <dbReference type="SAM" id="Phobius"/>
    </source>
</evidence>
<evidence type="ECO:0000256" key="4">
    <source>
        <dbReference type="ARBA" id="ARBA00022989"/>
    </source>
</evidence>
<dbReference type="EMBL" id="FR718685">
    <property type="protein sequence ID" value="CBX72211.1"/>
    <property type="molecule type" value="Genomic_DNA"/>
</dbReference>
<accession>F4N2A3</accession>
<dbReference type="GO" id="GO:0016020">
    <property type="term" value="C:membrane"/>
    <property type="evidence" value="ECO:0007669"/>
    <property type="project" value="InterPro"/>
</dbReference>
<dbReference type="InterPro" id="IPR000620">
    <property type="entry name" value="EamA_dom"/>
</dbReference>
<sequence length="72" mass="7837">MLGNFIFFSSSLQYLSPTTSQVIGQLSPVGMMVASVLILKERMRITQVIGAVMLICGLLLFLILVCMNSLLA</sequence>
<feature type="transmembrane region" description="Helical" evidence="6">
    <location>
        <begin position="51"/>
        <end position="71"/>
    </location>
</feature>
<evidence type="ECO:0000256" key="1">
    <source>
        <dbReference type="ARBA" id="ARBA00004651"/>
    </source>
</evidence>
<comment type="subcellular location">
    <subcellularLocation>
        <location evidence="1">Cell membrane</location>
        <topology evidence="1">Multi-pass membrane protein</topology>
    </subcellularLocation>
</comment>
<keyword evidence="5 6" id="KW-0472">Membrane</keyword>
<feature type="transmembrane region" description="Helical" evidence="6">
    <location>
        <begin position="20"/>
        <end position="39"/>
    </location>
</feature>
<keyword evidence="3 6" id="KW-0812">Transmembrane</keyword>
<keyword evidence="4 6" id="KW-1133">Transmembrane helix</keyword>
<evidence type="ECO:0000256" key="5">
    <source>
        <dbReference type="ARBA" id="ARBA00023136"/>
    </source>
</evidence>
<protein>
    <recommendedName>
        <fullName evidence="7">EamA domain-containing protein</fullName>
    </recommendedName>
</protein>
<gene>
    <name evidence="8" type="ORF">YEW_EM19010</name>
</gene>
<evidence type="ECO:0000256" key="3">
    <source>
        <dbReference type="ARBA" id="ARBA00022692"/>
    </source>
</evidence>
<evidence type="ECO:0000256" key="2">
    <source>
        <dbReference type="ARBA" id="ARBA00022475"/>
    </source>
</evidence>
<organism evidence="8">
    <name type="scientific">Yersinia enterocolitica W22703</name>
    <dbReference type="NCBI Taxonomy" id="913028"/>
    <lineage>
        <taxon>Bacteria</taxon>
        <taxon>Pseudomonadati</taxon>
        <taxon>Pseudomonadota</taxon>
        <taxon>Gammaproteobacteria</taxon>
        <taxon>Enterobacterales</taxon>
        <taxon>Yersiniaceae</taxon>
        <taxon>Yersinia</taxon>
    </lineage>
</organism>
<feature type="domain" description="EamA" evidence="7">
    <location>
        <begin position="4"/>
        <end position="62"/>
    </location>
</feature>
<dbReference type="SUPFAM" id="SSF103481">
    <property type="entry name" value="Multidrug resistance efflux transporter EmrE"/>
    <property type="match status" value="1"/>
</dbReference>